<sequence>MDQARRRRTPARVTGALTALALAAAVAVPVGLWPGGGTGASRSIEGAAGKALLRTPTDQIRAREWHLTTIRAARAWRYARGAGVTVAVLDTGVDGRHPDLAGRVLSGPDLTGGKRRPGSRYWGQHGTSMASIIAGHGNGADGRRGVIGVAPLSKILSIRVTWENDDPVRRAGRSGLSRDTVAQGIRYAVDHGAQVVNMSLGGGQLYGNGSRAEESAIKYALSRNVVLIASAGNDGATGNRRNFPAAYPGVIAVGALDQHGRLWKDSNHRPYVGVCAPGVEIVSAGPGSGYVVGSGTSPSSAIVAGVAALIRSRYPSLTPPKIKQALVEGSPARPGQPTGSPTCAGPLDASRALKAAGELNRASGGKVATPPPTTSPTSAKPTTSAASSPLLRAILVGGGVLVLIGLVLGWRGRRRPETVPPTPPHHPMPQDPAEQTPHPTTPRTPATSGEAATPHKPTPPTPRSSTAPRDPFKPHDPVSSHEAPVPPELTHPGAEPTPRESTTPPYGPATPHEPAAPAEAALPHEPTQPGAPLGPRESAAPGAPPMPRGSAAPHGPFAAREPVVSDETAAPREPASPGVPPEPPGLSTPSGRGAPPGLRGSVAPPGPFAPRDPLASGEAAVPHEAAPPGVPPAPSGRAAPDVQPPPRGSTAQGESVASHEAALPHEPTQPGVRPAPRGPAAPRNPSAPREAAPPAPREPAAPGVPPASGSGAPHGAGVPGELFASRGPVAPGDGEKAPVDVTFEASGARSEDDDEYTGPVFDDDEWERFRQRALREPFLADDEDEPAERPVPATPPEEPPGASVPRDADQDDEYRPPWW</sequence>
<dbReference type="InterPro" id="IPR023827">
    <property type="entry name" value="Peptidase_S8_Asp-AS"/>
</dbReference>
<feature type="compositionally biased region" description="Pro residues" evidence="6">
    <location>
        <begin position="577"/>
        <end position="586"/>
    </location>
</feature>
<feature type="compositionally biased region" description="Low complexity" evidence="6">
    <location>
        <begin position="670"/>
        <end position="690"/>
    </location>
</feature>
<dbReference type="AlphaFoldDB" id="A0A6I4W796"/>
<organism evidence="8 9">
    <name type="scientific">Actinomadura rayongensis</name>
    <dbReference type="NCBI Taxonomy" id="1429076"/>
    <lineage>
        <taxon>Bacteria</taxon>
        <taxon>Bacillati</taxon>
        <taxon>Actinomycetota</taxon>
        <taxon>Actinomycetes</taxon>
        <taxon>Streptosporangiales</taxon>
        <taxon>Thermomonosporaceae</taxon>
        <taxon>Actinomadura</taxon>
    </lineage>
</organism>
<evidence type="ECO:0000256" key="2">
    <source>
        <dbReference type="ARBA" id="ARBA00022670"/>
    </source>
</evidence>
<name>A0A6I4W796_9ACTN</name>
<feature type="compositionally biased region" description="Pro residues" evidence="6">
    <location>
        <begin position="691"/>
        <end position="705"/>
    </location>
</feature>
<gene>
    <name evidence="8" type="ORF">GQ466_21660</name>
</gene>
<keyword evidence="3 5" id="KW-0378">Hydrolase</keyword>
<dbReference type="PROSITE" id="PS51892">
    <property type="entry name" value="SUBTILASE"/>
    <property type="match status" value="1"/>
</dbReference>
<feature type="compositionally biased region" description="Low complexity" evidence="6">
    <location>
        <begin position="375"/>
        <end position="385"/>
    </location>
</feature>
<dbReference type="InterPro" id="IPR036852">
    <property type="entry name" value="Peptidase_S8/S53_dom_sf"/>
</dbReference>
<dbReference type="InterPro" id="IPR015500">
    <property type="entry name" value="Peptidase_S8_subtilisin-rel"/>
</dbReference>
<dbReference type="PRINTS" id="PR00723">
    <property type="entry name" value="SUBTILISIN"/>
</dbReference>
<comment type="caution">
    <text evidence="8">The sequence shown here is derived from an EMBL/GenBank/DDBJ whole genome shotgun (WGS) entry which is preliminary data.</text>
</comment>
<dbReference type="PANTHER" id="PTHR43806:SF11">
    <property type="entry name" value="CEREVISIN-RELATED"/>
    <property type="match status" value="1"/>
</dbReference>
<dbReference type="InterPro" id="IPR000209">
    <property type="entry name" value="Peptidase_S8/S53_dom"/>
</dbReference>
<dbReference type="Pfam" id="PF00082">
    <property type="entry name" value="Peptidase_S8"/>
    <property type="match status" value="1"/>
</dbReference>
<dbReference type="OrthoDB" id="3530033at2"/>
<evidence type="ECO:0000313" key="8">
    <source>
        <dbReference type="EMBL" id="MXQ66629.1"/>
    </source>
</evidence>
<feature type="active site" description="Charge relay system" evidence="5">
    <location>
        <position position="90"/>
    </location>
</feature>
<feature type="compositionally biased region" description="Low complexity" evidence="6">
    <location>
        <begin position="618"/>
        <end position="627"/>
    </location>
</feature>
<feature type="region of interest" description="Disordered" evidence="6">
    <location>
        <begin position="327"/>
        <end position="385"/>
    </location>
</feature>
<dbReference type="PANTHER" id="PTHR43806">
    <property type="entry name" value="PEPTIDASE S8"/>
    <property type="match status" value="1"/>
</dbReference>
<evidence type="ECO:0000256" key="5">
    <source>
        <dbReference type="PROSITE-ProRule" id="PRU01240"/>
    </source>
</evidence>
<dbReference type="RefSeq" id="WP_161104841.1">
    <property type="nucleotide sequence ID" value="NZ_JBHLYI010000003.1"/>
</dbReference>
<reference evidence="8 9" key="1">
    <citation type="submission" date="2019-12" db="EMBL/GenBank/DDBJ databases">
        <title>Nocardia macrotermitis sp. nov. and Nocardia aurantia sp. nov., isolated from the gut of the fungus growing-termite Macrotermes natalensis.</title>
        <authorList>
            <person name="Christine B."/>
            <person name="Rene B."/>
        </authorList>
    </citation>
    <scope>NUCLEOTIDE SEQUENCE [LARGE SCALE GENOMIC DNA]</scope>
    <source>
        <strain evidence="8 9">DSM 102126</strain>
    </source>
</reference>
<feature type="active site" description="Charge relay system" evidence="5">
    <location>
        <position position="297"/>
    </location>
</feature>
<keyword evidence="4 5" id="KW-0720">Serine protease</keyword>
<proteinExistence type="inferred from homology"/>
<evidence type="ECO:0000256" key="1">
    <source>
        <dbReference type="ARBA" id="ARBA00011073"/>
    </source>
</evidence>
<feature type="region of interest" description="Disordered" evidence="6">
    <location>
        <begin position="413"/>
        <end position="819"/>
    </location>
</feature>
<comment type="similarity">
    <text evidence="1 5">Belongs to the peptidase S8 family.</text>
</comment>
<evidence type="ECO:0000313" key="9">
    <source>
        <dbReference type="Proteomes" id="UP000431901"/>
    </source>
</evidence>
<protein>
    <submittedName>
        <fullName evidence="8">S8 family serine peptidase</fullName>
    </submittedName>
</protein>
<feature type="compositionally biased region" description="Acidic residues" evidence="6">
    <location>
        <begin position="751"/>
        <end position="766"/>
    </location>
</feature>
<feature type="active site" description="Charge relay system" evidence="5">
    <location>
        <position position="125"/>
    </location>
</feature>
<dbReference type="InterPro" id="IPR050131">
    <property type="entry name" value="Peptidase_S8_subtilisin-like"/>
</dbReference>
<feature type="compositionally biased region" description="Basic and acidic residues" evidence="6">
    <location>
        <begin position="470"/>
        <end position="479"/>
    </location>
</feature>
<dbReference type="CDD" id="cd12087">
    <property type="entry name" value="TM_EGFR-like"/>
    <property type="match status" value="1"/>
</dbReference>
<feature type="compositionally biased region" description="Pro residues" evidence="6">
    <location>
        <begin position="418"/>
        <end position="430"/>
    </location>
</feature>
<keyword evidence="2 5" id="KW-0645">Protease</keyword>
<evidence type="ECO:0000259" key="7">
    <source>
        <dbReference type="Pfam" id="PF00082"/>
    </source>
</evidence>
<accession>A0A6I4W796</accession>
<dbReference type="Gene3D" id="3.40.50.200">
    <property type="entry name" value="Peptidase S8/S53 domain"/>
    <property type="match status" value="1"/>
</dbReference>
<dbReference type="GO" id="GO:0006508">
    <property type="term" value="P:proteolysis"/>
    <property type="evidence" value="ECO:0007669"/>
    <property type="project" value="UniProtKB-KW"/>
</dbReference>
<dbReference type="Proteomes" id="UP000431901">
    <property type="component" value="Unassembled WGS sequence"/>
</dbReference>
<evidence type="ECO:0000256" key="3">
    <source>
        <dbReference type="ARBA" id="ARBA00022801"/>
    </source>
</evidence>
<evidence type="ECO:0000256" key="6">
    <source>
        <dbReference type="SAM" id="MobiDB-lite"/>
    </source>
</evidence>
<dbReference type="PROSITE" id="PS00136">
    <property type="entry name" value="SUBTILASE_ASP"/>
    <property type="match status" value="1"/>
</dbReference>
<feature type="compositionally biased region" description="Low complexity" evidence="6">
    <location>
        <begin position="436"/>
        <end position="455"/>
    </location>
</feature>
<keyword evidence="9" id="KW-1185">Reference proteome</keyword>
<dbReference type="EMBL" id="WUTW01000005">
    <property type="protein sequence ID" value="MXQ66629.1"/>
    <property type="molecule type" value="Genomic_DNA"/>
</dbReference>
<dbReference type="GO" id="GO:0004252">
    <property type="term" value="F:serine-type endopeptidase activity"/>
    <property type="evidence" value="ECO:0007669"/>
    <property type="project" value="UniProtKB-UniRule"/>
</dbReference>
<feature type="domain" description="Peptidase S8/S53" evidence="7">
    <location>
        <begin position="81"/>
        <end position="330"/>
    </location>
</feature>
<evidence type="ECO:0000256" key="4">
    <source>
        <dbReference type="ARBA" id="ARBA00022825"/>
    </source>
</evidence>
<feature type="compositionally biased region" description="Low complexity" evidence="6">
    <location>
        <begin position="509"/>
        <end position="527"/>
    </location>
</feature>
<dbReference type="SUPFAM" id="SSF52743">
    <property type="entry name" value="Subtilisin-like"/>
    <property type="match status" value="1"/>
</dbReference>